<feature type="region of interest" description="Disordered" evidence="2">
    <location>
        <begin position="28"/>
        <end position="59"/>
    </location>
</feature>
<dbReference type="GO" id="GO:0008932">
    <property type="term" value="F:lytic endotransglycosylase activity"/>
    <property type="evidence" value="ECO:0007669"/>
    <property type="project" value="TreeGrafter"/>
</dbReference>
<gene>
    <name evidence="4" type="ORF">BN1049_02831</name>
</gene>
<dbReference type="InterPro" id="IPR008258">
    <property type="entry name" value="Transglycosylase_SLT_dom_1"/>
</dbReference>
<dbReference type="AlphaFoldDB" id="A0A078MGI4"/>
<organism evidence="4">
    <name type="scientific">Pseudomonas saudimassiliensis</name>
    <dbReference type="NCBI Taxonomy" id="1461581"/>
    <lineage>
        <taxon>Bacteria</taxon>
        <taxon>Pseudomonadati</taxon>
        <taxon>Pseudomonadota</taxon>
        <taxon>Gammaproteobacteria</taxon>
        <taxon>Pseudomonadales</taxon>
        <taxon>Pseudomonadaceae</taxon>
        <taxon>Pseudomonas</taxon>
    </lineage>
</organism>
<dbReference type="EMBL" id="LK391969">
    <property type="protein sequence ID" value="CEF27868.1"/>
    <property type="molecule type" value="Genomic_DNA"/>
</dbReference>
<dbReference type="SUPFAM" id="SSF54106">
    <property type="entry name" value="LysM domain"/>
    <property type="match status" value="2"/>
</dbReference>
<dbReference type="InterPro" id="IPR023346">
    <property type="entry name" value="Lysozyme-like_dom_sf"/>
</dbReference>
<name>A0A078MGI4_9PSED</name>
<evidence type="ECO:0000259" key="3">
    <source>
        <dbReference type="PROSITE" id="PS51782"/>
    </source>
</evidence>
<dbReference type="EMBL" id="LM997413">
    <property type="protein sequence ID" value="CEA06443.1"/>
    <property type="molecule type" value="Genomic_DNA"/>
</dbReference>
<dbReference type="PROSITE" id="PS51782">
    <property type="entry name" value="LYSM"/>
    <property type="match status" value="2"/>
</dbReference>
<dbReference type="PANTHER" id="PTHR33734:SF22">
    <property type="entry name" value="MEMBRANE-BOUND LYTIC MUREIN TRANSGLYCOSYLASE D"/>
    <property type="match status" value="1"/>
</dbReference>
<dbReference type="PATRIC" id="fig|1461581.3.peg.2787"/>
<protein>
    <submittedName>
        <fullName evidence="4">Lytic transglycosylase catalytic subunit subunit</fullName>
    </submittedName>
</protein>
<reference evidence="4" key="1">
    <citation type="submission" date="2014-07" db="EMBL/GenBank/DDBJ databases">
        <authorList>
            <person name="Urmite Genomes Urmite Genomes"/>
        </authorList>
    </citation>
    <scope>NUCLEOTIDE SEQUENCE</scope>
    <source>
        <strain evidence="4">12M76_air</strain>
    </source>
</reference>
<proteinExistence type="inferred from homology"/>
<dbReference type="FunFam" id="1.10.530.10:FF:000004">
    <property type="entry name" value="Membrane-bound lytic murein transglycosylase D"/>
    <property type="match status" value="1"/>
</dbReference>
<dbReference type="Gene3D" id="1.10.530.10">
    <property type="match status" value="1"/>
</dbReference>
<dbReference type="InterPro" id="IPR000189">
    <property type="entry name" value="Transglyc_AS"/>
</dbReference>
<dbReference type="Pfam" id="PF01476">
    <property type="entry name" value="LysM"/>
    <property type="match status" value="2"/>
</dbReference>
<dbReference type="CDD" id="cd00118">
    <property type="entry name" value="LysM"/>
    <property type="match status" value="2"/>
</dbReference>
<dbReference type="GO" id="GO:0016020">
    <property type="term" value="C:membrane"/>
    <property type="evidence" value="ECO:0007669"/>
    <property type="project" value="InterPro"/>
</dbReference>
<dbReference type="Gene3D" id="3.10.350.10">
    <property type="entry name" value="LysM domain"/>
    <property type="match status" value="2"/>
</dbReference>
<feature type="compositionally biased region" description="Polar residues" evidence="2">
    <location>
        <begin position="28"/>
        <end position="37"/>
    </location>
</feature>
<dbReference type="RefSeq" id="WP_052508815.1">
    <property type="nucleotide sequence ID" value="NZ_LK391969.1"/>
</dbReference>
<dbReference type="SUPFAM" id="SSF53955">
    <property type="entry name" value="Lysozyme-like"/>
    <property type="match status" value="1"/>
</dbReference>
<evidence type="ECO:0000256" key="2">
    <source>
        <dbReference type="SAM" id="MobiDB-lite"/>
    </source>
</evidence>
<accession>A0A078MGI4</accession>
<dbReference type="Pfam" id="PF01464">
    <property type="entry name" value="SLT"/>
    <property type="match status" value="1"/>
</dbReference>
<feature type="domain" description="LysM" evidence="3">
    <location>
        <begin position="344"/>
        <end position="387"/>
    </location>
</feature>
<dbReference type="CDD" id="cd16894">
    <property type="entry name" value="MltD-like"/>
    <property type="match status" value="1"/>
</dbReference>
<feature type="domain" description="LysM" evidence="3">
    <location>
        <begin position="405"/>
        <end position="449"/>
    </location>
</feature>
<dbReference type="PANTHER" id="PTHR33734">
    <property type="entry name" value="LYSM DOMAIN-CONTAINING GPI-ANCHORED PROTEIN 2"/>
    <property type="match status" value="1"/>
</dbReference>
<dbReference type="GO" id="GO:0000270">
    <property type="term" value="P:peptidoglycan metabolic process"/>
    <property type="evidence" value="ECO:0007669"/>
    <property type="project" value="InterPro"/>
</dbReference>
<dbReference type="InterPro" id="IPR018392">
    <property type="entry name" value="LysM"/>
</dbReference>
<sequence>MFMSPNALRNGFLTLWLVVLVGCQTTTGPAGHSTVTKSPPAPAAQTSADARSNANSRWRIPQRIDEPRTLWTRIRDGFLLEPAVETNPRVDQQRLYFASQPRYFEITSRRAQRYLHYVVEELDKRGMPLELALLPFVESGYNPMAYSKSHAAGIWQFIPSTGRVFALRQDDWYDGRRDITASTAAALDYLTKLNNMFDGDWLLAVAAYNCGEGCVGRAVKRNRELGLPADYWNLQLPNETMNYVPKLLALAQIINSPEEYGTVLPVLNDEPYFAQITIKRPLDLIKAAELASISSDEMKYLNPAFKHRVASPGGPYQLLIPVEQAEQFSSALAKLPDNERVSFTRYTVRRGDTLTQIAQRHNLSVNMLRQANEMQGSLINVGQTLIVPHGPATQMARTPSAPAKRTYTVQSGDSLYSIARRFNVEIKQLRAWNGVDSNLRPGQQLTLHVK</sequence>
<dbReference type="PROSITE" id="PS00922">
    <property type="entry name" value="TRANSGLYCOSYLASE"/>
    <property type="match status" value="1"/>
</dbReference>
<feature type="compositionally biased region" description="Polar residues" evidence="2">
    <location>
        <begin position="44"/>
        <end position="56"/>
    </location>
</feature>
<evidence type="ECO:0000256" key="1">
    <source>
        <dbReference type="ARBA" id="ARBA00007734"/>
    </source>
</evidence>
<evidence type="ECO:0000313" key="4">
    <source>
        <dbReference type="EMBL" id="CEA06443.1"/>
    </source>
</evidence>
<dbReference type="InterPro" id="IPR036779">
    <property type="entry name" value="LysM_dom_sf"/>
</dbReference>
<comment type="similarity">
    <text evidence="1">Belongs to the transglycosylase Slt family.</text>
</comment>
<dbReference type="SMART" id="SM00257">
    <property type="entry name" value="LysM"/>
    <property type="match status" value="2"/>
</dbReference>